<organism evidence="1 2">
    <name type="scientific">Luteimonas galliterrae</name>
    <dbReference type="NCBI Taxonomy" id="2940486"/>
    <lineage>
        <taxon>Bacteria</taxon>
        <taxon>Pseudomonadati</taxon>
        <taxon>Pseudomonadota</taxon>
        <taxon>Gammaproteobacteria</taxon>
        <taxon>Lysobacterales</taxon>
        <taxon>Lysobacteraceae</taxon>
        <taxon>Luteimonas</taxon>
    </lineage>
</organism>
<protein>
    <submittedName>
        <fullName evidence="1">Uncharacterized protein</fullName>
    </submittedName>
</protein>
<reference evidence="1 2" key="1">
    <citation type="submission" date="2022-05" db="EMBL/GenBank/DDBJ databases">
        <title>Luteimonas sp. SX5, whole genome shotgun sequencing project.</title>
        <authorList>
            <person name="Zhao G."/>
            <person name="Shen L."/>
        </authorList>
    </citation>
    <scope>NUCLEOTIDE SEQUENCE [LARGE SCALE GENOMIC DNA]</scope>
    <source>
        <strain evidence="1 2">SX5</strain>
    </source>
</reference>
<gene>
    <name evidence="1" type="ORF">M2650_03460</name>
</gene>
<dbReference type="RefSeq" id="WP_249471209.1">
    <property type="nucleotide sequence ID" value="NZ_JAMBEP010000001.1"/>
</dbReference>
<evidence type="ECO:0000313" key="2">
    <source>
        <dbReference type="Proteomes" id="UP001431217"/>
    </source>
</evidence>
<sequence>MTALLFACPRLQLADRDLDIPSSNGQRLPTPQALELDLDILAKSPSIRKDFRSCSMSNFPRKNRAIWMLECSQLSDPMEYLEASVQARADKGDGVIIRLNRLSSGGIS</sequence>
<name>A0ABT0MFQ7_9GAMM</name>
<accession>A0ABT0MFQ7</accession>
<comment type="caution">
    <text evidence="1">The sequence shown here is derived from an EMBL/GenBank/DDBJ whole genome shotgun (WGS) entry which is preliminary data.</text>
</comment>
<proteinExistence type="predicted"/>
<dbReference type="Proteomes" id="UP001431217">
    <property type="component" value="Unassembled WGS sequence"/>
</dbReference>
<evidence type="ECO:0000313" key="1">
    <source>
        <dbReference type="EMBL" id="MCL1633701.1"/>
    </source>
</evidence>
<dbReference type="EMBL" id="JAMBEP010000001">
    <property type="protein sequence ID" value="MCL1633701.1"/>
    <property type="molecule type" value="Genomic_DNA"/>
</dbReference>
<keyword evidence="2" id="KW-1185">Reference proteome</keyword>